<reference evidence="1 2" key="1">
    <citation type="submission" date="2013-11" db="EMBL/GenBank/DDBJ databases">
        <title>Opisthorchis viverrini - life in the bile duct.</title>
        <authorList>
            <person name="Young N.D."/>
            <person name="Nagarajan N."/>
            <person name="Lin S.J."/>
            <person name="Korhonen P.K."/>
            <person name="Jex A.R."/>
            <person name="Hall R.S."/>
            <person name="Safavi-Hemami H."/>
            <person name="Kaewkong W."/>
            <person name="Bertrand D."/>
            <person name="Gao S."/>
            <person name="Seet Q."/>
            <person name="Wongkham S."/>
            <person name="Teh B.T."/>
            <person name="Wongkham C."/>
            <person name="Intapan P.M."/>
            <person name="Maleewong W."/>
            <person name="Yang X."/>
            <person name="Hu M."/>
            <person name="Wang Z."/>
            <person name="Hofmann A."/>
            <person name="Sternberg P.W."/>
            <person name="Tan P."/>
            <person name="Wang J."/>
            <person name="Gasser R.B."/>
        </authorList>
    </citation>
    <scope>NUCLEOTIDE SEQUENCE [LARGE SCALE GENOMIC DNA]</scope>
</reference>
<dbReference type="EMBL" id="KL596907">
    <property type="protein sequence ID" value="KER22297.1"/>
    <property type="molecule type" value="Genomic_DNA"/>
</dbReference>
<accession>A0A074Z9Q1</accession>
<protein>
    <submittedName>
        <fullName evidence="1">Uncharacterized protein</fullName>
    </submittedName>
</protein>
<dbReference type="AlphaFoldDB" id="A0A074Z9Q1"/>
<keyword evidence="2" id="KW-1185">Reference proteome</keyword>
<dbReference type="Proteomes" id="UP000054324">
    <property type="component" value="Unassembled WGS sequence"/>
</dbReference>
<organism evidence="1 2">
    <name type="scientific">Opisthorchis viverrini</name>
    <name type="common">Southeast Asian liver fluke</name>
    <dbReference type="NCBI Taxonomy" id="6198"/>
    <lineage>
        <taxon>Eukaryota</taxon>
        <taxon>Metazoa</taxon>
        <taxon>Spiralia</taxon>
        <taxon>Lophotrochozoa</taxon>
        <taxon>Platyhelminthes</taxon>
        <taxon>Trematoda</taxon>
        <taxon>Digenea</taxon>
        <taxon>Opisthorchiida</taxon>
        <taxon>Opisthorchiata</taxon>
        <taxon>Opisthorchiidae</taxon>
        <taxon>Opisthorchis</taxon>
    </lineage>
</organism>
<gene>
    <name evidence="1" type="ORF">T265_09583</name>
</gene>
<dbReference type="RefSeq" id="XP_009173956.1">
    <property type="nucleotide sequence ID" value="XM_009175692.1"/>
</dbReference>
<dbReference type="CTD" id="20323751"/>
<dbReference type="GeneID" id="20323751"/>
<evidence type="ECO:0000313" key="1">
    <source>
        <dbReference type="EMBL" id="KER22297.1"/>
    </source>
</evidence>
<sequence length="92" mass="10314">MSILQIEDTSVRILSSLGKYLSYRMRSSSSETAGSSDHGTRVFSDGGFGEGLFVFVREELDLIVVRKRYLPEQPIDEIPLSDRSVDGDQIAW</sequence>
<proteinExistence type="predicted"/>
<evidence type="ECO:0000313" key="2">
    <source>
        <dbReference type="Proteomes" id="UP000054324"/>
    </source>
</evidence>
<dbReference type="KEGG" id="ovi:T265_09583"/>
<name>A0A074Z9Q1_OPIVI</name>